<keyword evidence="2 6" id="KW-0812">Transmembrane</keyword>
<feature type="region of interest" description="Disordered" evidence="5">
    <location>
        <begin position="315"/>
        <end position="337"/>
    </location>
</feature>
<feature type="compositionally biased region" description="Basic and acidic residues" evidence="5">
    <location>
        <begin position="290"/>
        <end position="302"/>
    </location>
</feature>
<feature type="region of interest" description="Disordered" evidence="5">
    <location>
        <begin position="7"/>
        <end position="45"/>
    </location>
</feature>
<feature type="transmembrane region" description="Helical" evidence="6">
    <location>
        <begin position="610"/>
        <end position="631"/>
    </location>
</feature>
<keyword evidence="3 6" id="KW-1133">Transmembrane helix</keyword>
<dbReference type="SMART" id="SM00752">
    <property type="entry name" value="HTTM"/>
    <property type="match status" value="1"/>
</dbReference>
<keyword evidence="9" id="KW-1185">Reference proteome</keyword>
<dbReference type="InterPro" id="IPR053934">
    <property type="entry name" value="HTTM_dom"/>
</dbReference>
<reference evidence="8 9" key="1">
    <citation type="submission" date="2019-01" db="EMBL/GenBank/DDBJ databases">
        <title>Leucobacter muris sp. nov. isolated from the nose of a laboratory mouse.</title>
        <authorList>
            <person name="Benga L."/>
            <person name="Sproeer C."/>
            <person name="Schumann P."/>
            <person name="Verbarg S."/>
            <person name="Bunk B."/>
            <person name="Engelhardt E."/>
            <person name="Benten P.M."/>
            <person name="Sager M."/>
        </authorList>
    </citation>
    <scope>NUCLEOTIDE SEQUENCE [LARGE SCALE GENOMIC DNA]</scope>
    <source>
        <strain evidence="8 9">DSM 101948</strain>
    </source>
</reference>
<name>A0ABX5QD14_9MICO</name>
<dbReference type="EMBL" id="CP035037">
    <property type="protein sequence ID" value="QAB16876.1"/>
    <property type="molecule type" value="Genomic_DNA"/>
</dbReference>
<evidence type="ECO:0000313" key="8">
    <source>
        <dbReference type="EMBL" id="QAB16876.1"/>
    </source>
</evidence>
<feature type="domain" description="HTTM-like" evidence="7">
    <location>
        <begin position="356"/>
        <end position="647"/>
    </location>
</feature>
<evidence type="ECO:0000256" key="2">
    <source>
        <dbReference type="ARBA" id="ARBA00022692"/>
    </source>
</evidence>
<evidence type="ECO:0000256" key="1">
    <source>
        <dbReference type="ARBA" id="ARBA00004127"/>
    </source>
</evidence>
<dbReference type="InterPro" id="IPR043857">
    <property type="entry name" value="DUF5819"/>
</dbReference>
<feature type="transmembrane region" description="Helical" evidence="6">
    <location>
        <begin position="522"/>
        <end position="545"/>
    </location>
</feature>
<evidence type="ECO:0000256" key="5">
    <source>
        <dbReference type="SAM" id="MobiDB-lite"/>
    </source>
</evidence>
<evidence type="ECO:0000256" key="6">
    <source>
        <dbReference type="SAM" id="Phobius"/>
    </source>
</evidence>
<evidence type="ECO:0000256" key="4">
    <source>
        <dbReference type="ARBA" id="ARBA00023136"/>
    </source>
</evidence>
<feature type="transmembrane region" description="Helical" evidence="6">
    <location>
        <begin position="362"/>
        <end position="383"/>
    </location>
</feature>
<evidence type="ECO:0000256" key="3">
    <source>
        <dbReference type="ARBA" id="ARBA00022989"/>
    </source>
</evidence>
<sequence length="686" mass="75184">MVIEVEQAEAGRAAASRAPSDGGRRAGSRDARGGGAARDAGGGRATPRAARIAAGATAVLLAVHMLATAIFNAPAPEVRGSSAWQLANGYVQPYLVQDYKIFAPEPIDSDRQFWVRAWVETPGGERITSEWVNATEVELAADSRKVLRKQLSIVGAERLMAAYRGLTDAQRAAAAENHLEGSELYALRDAMIAADGSNPGAVDAFIRAGNFTTSYATQVSRALWGGGGSGRDHRRADEGGLQPRDPLGRSPRSRSRATGLLVHRPRLDAHAGVGRAGSRGLRPQLPGLGGDRRGHDPPRTARLGERRLGRERRLGHRRTGGRTMSASQRNAAFSPAARPRGIAPRVADRFLHWLLDERRSTYGLALMRIGMGGMTVVILAMYLPNFSYTFGEGSRWGEALFRTSSVNDFLWPISALFSRDDPDGVRLAKTLLLMAVAAAYLLGWRMRITGPVFVAMWLGFTTLNPVVFNTGHYQTFRVFLLFLLLADTSRRWSLDARRRARQGEDPALGWGRWRLPSWVPVLANNAAVLLIGYQLCVIYVSSALWKLQGSTWVSGVASYYPLQVEELTLFSGLNHLAWQITPLVFATTWLSVYGQLLFPVMLLTRPTRVIGLILVTGMHASIAVLLALPWFSLVMILGDMIFIRDDTWRRALRRVGGRRPRALTRTVRAPRSLPAAARAPHRSATL</sequence>
<organism evidence="8 9">
    <name type="scientific">Leucobacter muris</name>
    <dbReference type="NCBI Taxonomy" id="1935379"/>
    <lineage>
        <taxon>Bacteria</taxon>
        <taxon>Bacillati</taxon>
        <taxon>Actinomycetota</taxon>
        <taxon>Actinomycetes</taxon>
        <taxon>Micrococcales</taxon>
        <taxon>Microbacteriaceae</taxon>
        <taxon>Leucobacter</taxon>
    </lineage>
</organism>
<keyword evidence="4 6" id="KW-0472">Membrane</keyword>
<feature type="transmembrane region" description="Helical" evidence="6">
    <location>
        <begin position="576"/>
        <end position="598"/>
    </location>
</feature>
<feature type="compositionally biased region" description="Gly residues" evidence="5">
    <location>
        <begin position="33"/>
        <end position="44"/>
    </location>
</feature>
<dbReference type="PANTHER" id="PTHR39535">
    <property type="entry name" value="SPORULATION-DELAYING PROTEIN SDPB"/>
    <property type="match status" value="1"/>
</dbReference>
<feature type="transmembrane region" description="Helical" evidence="6">
    <location>
        <begin position="450"/>
        <end position="468"/>
    </location>
</feature>
<dbReference type="Pfam" id="PF19136">
    <property type="entry name" value="DUF5819"/>
    <property type="match status" value="1"/>
</dbReference>
<feature type="region of interest" description="Disordered" evidence="5">
    <location>
        <begin position="222"/>
        <end position="302"/>
    </location>
</feature>
<protein>
    <recommendedName>
        <fullName evidence="7">HTTM-like domain-containing protein</fullName>
    </recommendedName>
</protein>
<proteinExistence type="predicted"/>
<dbReference type="InterPro" id="IPR052964">
    <property type="entry name" value="Sporulation_signal_mat"/>
</dbReference>
<gene>
    <name evidence="8" type="ORF">Leucomu_02065</name>
</gene>
<accession>A0ABX5QD14</accession>
<dbReference type="PANTHER" id="PTHR39535:SF2">
    <property type="entry name" value="HTTM DOMAIN-CONTAINING PROTEIN"/>
    <property type="match status" value="1"/>
</dbReference>
<dbReference type="Proteomes" id="UP000285768">
    <property type="component" value="Chromosome"/>
</dbReference>
<feature type="compositionally biased region" description="Low complexity" evidence="5">
    <location>
        <begin position="10"/>
        <end position="21"/>
    </location>
</feature>
<dbReference type="InterPro" id="IPR011020">
    <property type="entry name" value="HTTM-like"/>
</dbReference>
<feature type="compositionally biased region" description="Basic and acidic residues" evidence="5">
    <location>
        <begin position="22"/>
        <end position="32"/>
    </location>
</feature>
<evidence type="ECO:0000259" key="7">
    <source>
        <dbReference type="SMART" id="SM00752"/>
    </source>
</evidence>
<evidence type="ECO:0000313" key="9">
    <source>
        <dbReference type="Proteomes" id="UP000285768"/>
    </source>
</evidence>
<feature type="transmembrane region" description="Helical" evidence="6">
    <location>
        <begin position="424"/>
        <end position="443"/>
    </location>
</feature>
<comment type="subcellular location">
    <subcellularLocation>
        <location evidence="1">Endomembrane system</location>
        <topology evidence="1">Multi-pass membrane protein</topology>
    </subcellularLocation>
</comment>
<dbReference type="Pfam" id="PF05090">
    <property type="entry name" value="HTTM"/>
    <property type="match status" value="1"/>
</dbReference>
<dbReference type="RefSeq" id="WP_128386187.1">
    <property type="nucleotide sequence ID" value="NZ_CP035037.1"/>
</dbReference>